<organism evidence="2 3">
    <name type="scientific">Collinsella aerofaciens</name>
    <dbReference type="NCBI Taxonomy" id="74426"/>
    <lineage>
        <taxon>Bacteria</taxon>
        <taxon>Bacillati</taxon>
        <taxon>Actinomycetota</taxon>
        <taxon>Coriobacteriia</taxon>
        <taxon>Coriobacteriales</taxon>
        <taxon>Coriobacteriaceae</taxon>
        <taxon>Collinsella</taxon>
    </lineage>
</organism>
<feature type="transmembrane region" description="Helical" evidence="1">
    <location>
        <begin position="386"/>
        <end position="411"/>
    </location>
</feature>
<dbReference type="AlphaFoldDB" id="A0A5K1J8E9"/>
<name>A0A5K1J8E9_9ACTN</name>
<feature type="transmembrane region" description="Helical" evidence="1">
    <location>
        <begin position="298"/>
        <end position="319"/>
    </location>
</feature>
<feature type="transmembrane region" description="Helical" evidence="1">
    <location>
        <begin position="120"/>
        <end position="139"/>
    </location>
</feature>
<dbReference type="Proteomes" id="UP000361836">
    <property type="component" value="Unassembled WGS sequence"/>
</dbReference>
<feature type="transmembrane region" description="Helical" evidence="1">
    <location>
        <begin position="145"/>
        <end position="168"/>
    </location>
</feature>
<evidence type="ECO:0000313" key="3">
    <source>
        <dbReference type="Proteomes" id="UP000361836"/>
    </source>
</evidence>
<evidence type="ECO:0000313" key="2">
    <source>
        <dbReference type="EMBL" id="VWL99464.1"/>
    </source>
</evidence>
<sequence length="417" mass="43562">MPHTDSKQNVPSPTFGSPVGFVISMAIGFGLYALLSILVAQGSTLIPQLDYTNVITGITASLPRQLVWFLMDFTEPQFYASVFAGAGTIIGGAAAYLLARKNSRFQGFTVCYGEHRMFPWVLASQVLSLALTIFVFRFIDGFGAAGDVTCVATFIPIVAAPPATMLLYGPSVPALLTSSVLAALLCSPTATWLTATIGTPLGLPGVVSNVTAMALTGFVIFIVLRELPWITKQDIPQNRGTLSPVEDVTTPLWFVRRVLAEFSEAPFYGNEVASLFIFAGLILGTILCPGHNVNGAGAALPAIVLSQFTSAAVGVLLYASKFADGGWCATYVPVVSTGPACVLALGANIPVALVAGVLGGILGAPIAELVASWLPKDIHGTVANVASMAITTSVVYIAMSALATSFTYAYLGALLWL</sequence>
<keyword evidence="3" id="KW-1185">Reference proteome</keyword>
<feature type="transmembrane region" description="Helical" evidence="1">
    <location>
        <begin position="351"/>
        <end position="374"/>
    </location>
</feature>
<reference evidence="2 3" key="1">
    <citation type="submission" date="2019-10" db="EMBL/GenBank/DDBJ databases">
        <authorList>
            <person name="Wolf R A."/>
        </authorList>
    </citation>
    <scope>NUCLEOTIDE SEQUENCE [LARGE SCALE GENOMIC DNA]</scope>
    <source>
        <strain evidence="2">Collinsella_aerofaciens_MC2</strain>
    </source>
</reference>
<feature type="transmembrane region" description="Helical" evidence="1">
    <location>
        <begin position="201"/>
        <end position="224"/>
    </location>
</feature>
<proteinExistence type="predicted"/>
<dbReference type="EMBL" id="CABWIE010000030">
    <property type="protein sequence ID" value="VWL99464.1"/>
    <property type="molecule type" value="Genomic_DNA"/>
</dbReference>
<keyword evidence="1" id="KW-0472">Membrane</keyword>
<protein>
    <submittedName>
        <fullName evidence="2">Uncharacterized protein</fullName>
    </submittedName>
</protein>
<keyword evidence="1" id="KW-1133">Transmembrane helix</keyword>
<feature type="transmembrane region" description="Helical" evidence="1">
    <location>
        <begin position="272"/>
        <end position="292"/>
    </location>
</feature>
<feature type="transmembrane region" description="Helical" evidence="1">
    <location>
        <begin position="175"/>
        <end position="195"/>
    </location>
</feature>
<dbReference type="RefSeq" id="WP_152076810.1">
    <property type="nucleotide sequence ID" value="NZ_CAAKNU010000106.1"/>
</dbReference>
<feature type="transmembrane region" description="Helical" evidence="1">
    <location>
        <begin position="326"/>
        <end position="345"/>
    </location>
</feature>
<evidence type="ECO:0000256" key="1">
    <source>
        <dbReference type="SAM" id="Phobius"/>
    </source>
</evidence>
<keyword evidence="1" id="KW-0812">Transmembrane</keyword>
<accession>A0A5K1J8E9</accession>
<feature type="transmembrane region" description="Helical" evidence="1">
    <location>
        <begin position="20"/>
        <end position="39"/>
    </location>
</feature>
<gene>
    <name evidence="2" type="ORF">KCJAJFAP_00652</name>
</gene>
<feature type="transmembrane region" description="Helical" evidence="1">
    <location>
        <begin position="77"/>
        <end position="99"/>
    </location>
</feature>